<protein>
    <submittedName>
        <fullName evidence="2">Uncharacterized protein</fullName>
    </submittedName>
</protein>
<dbReference type="AlphaFoldDB" id="A0A091D746"/>
<proteinExistence type="predicted"/>
<dbReference type="Proteomes" id="UP000028990">
    <property type="component" value="Unassembled WGS sequence"/>
</dbReference>
<evidence type="ECO:0000313" key="2">
    <source>
        <dbReference type="EMBL" id="KFO27944.1"/>
    </source>
</evidence>
<feature type="compositionally biased region" description="Low complexity" evidence="1">
    <location>
        <begin position="153"/>
        <end position="164"/>
    </location>
</feature>
<sequence>MGRRLVRSVPVELNSRPRRPSEYSWTLRVCVDEGRRSSLQEAMSRCYVFSSSASPALPGLTPGIRAGRLPGSPGLQSRLSVTHSPLCVRPWYQSDRQKAQEYLPLSARITVSVPLRSLRNHAMRFPLPHCGNCTCKALCLHASSCGRHPPLRGPGQPHPGGHLQSASSEGWRPAPSSSSLCVCGYPGTSSLM</sequence>
<gene>
    <name evidence="2" type="ORF">H920_10625</name>
</gene>
<dbReference type="EMBL" id="KN122834">
    <property type="protein sequence ID" value="KFO27944.1"/>
    <property type="molecule type" value="Genomic_DNA"/>
</dbReference>
<reference evidence="2 3" key="1">
    <citation type="submission" date="2013-11" db="EMBL/GenBank/DDBJ databases">
        <title>The Damaraland mole rat (Fukomys damarensis) genome and evolution of African mole rats.</title>
        <authorList>
            <person name="Gladyshev V.N."/>
            <person name="Fang X."/>
        </authorList>
    </citation>
    <scope>NUCLEOTIDE SEQUENCE [LARGE SCALE GENOMIC DNA]</scope>
    <source>
        <tissue evidence="2">Liver</tissue>
    </source>
</reference>
<feature type="region of interest" description="Disordered" evidence="1">
    <location>
        <begin position="151"/>
        <end position="178"/>
    </location>
</feature>
<keyword evidence="3" id="KW-1185">Reference proteome</keyword>
<name>A0A091D746_FUKDA</name>
<evidence type="ECO:0000256" key="1">
    <source>
        <dbReference type="SAM" id="MobiDB-lite"/>
    </source>
</evidence>
<accession>A0A091D746</accession>
<organism evidence="2 3">
    <name type="scientific">Fukomys damarensis</name>
    <name type="common">Damaraland mole rat</name>
    <name type="synonym">Cryptomys damarensis</name>
    <dbReference type="NCBI Taxonomy" id="885580"/>
    <lineage>
        <taxon>Eukaryota</taxon>
        <taxon>Metazoa</taxon>
        <taxon>Chordata</taxon>
        <taxon>Craniata</taxon>
        <taxon>Vertebrata</taxon>
        <taxon>Euteleostomi</taxon>
        <taxon>Mammalia</taxon>
        <taxon>Eutheria</taxon>
        <taxon>Euarchontoglires</taxon>
        <taxon>Glires</taxon>
        <taxon>Rodentia</taxon>
        <taxon>Hystricomorpha</taxon>
        <taxon>Bathyergidae</taxon>
        <taxon>Fukomys</taxon>
    </lineage>
</organism>
<evidence type="ECO:0000313" key="3">
    <source>
        <dbReference type="Proteomes" id="UP000028990"/>
    </source>
</evidence>